<evidence type="ECO:0000256" key="1">
    <source>
        <dbReference type="ARBA" id="ARBA00006484"/>
    </source>
</evidence>
<dbReference type="GO" id="GO:0016616">
    <property type="term" value="F:oxidoreductase activity, acting on the CH-OH group of donors, NAD or NADP as acceptor"/>
    <property type="evidence" value="ECO:0007669"/>
    <property type="project" value="UniProtKB-ARBA"/>
</dbReference>
<evidence type="ECO:0000256" key="2">
    <source>
        <dbReference type="ARBA" id="ARBA00023002"/>
    </source>
</evidence>
<dbReference type="PRINTS" id="PR00081">
    <property type="entry name" value="GDHRDH"/>
</dbReference>
<organism evidence="4">
    <name type="scientific">Phaeocystis antarctica</name>
    <dbReference type="NCBI Taxonomy" id="33657"/>
    <lineage>
        <taxon>Eukaryota</taxon>
        <taxon>Haptista</taxon>
        <taxon>Haptophyta</taxon>
        <taxon>Prymnesiophyceae</taxon>
        <taxon>Phaeocystales</taxon>
        <taxon>Phaeocystaceae</taxon>
        <taxon>Phaeocystis</taxon>
    </lineage>
</organism>
<dbReference type="InterPro" id="IPR002347">
    <property type="entry name" value="SDR_fam"/>
</dbReference>
<dbReference type="PANTHER" id="PTHR43008:SF4">
    <property type="entry name" value="CHAIN DEHYDROGENASE, PUTATIVE (AFU_ORTHOLOGUE AFUA_4G08710)-RELATED"/>
    <property type="match status" value="1"/>
</dbReference>
<accession>A0A7S0HJ35</accession>
<evidence type="ECO:0000313" key="4">
    <source>
        <dbReference type="EMBL" id="CAD8490002.1"/>
    </source>
</evidence>
<name>A0A7S0HJ35_9EUKA</name>
<dbReference type="EMBL" id="HBEP01019552">
    <property type="protein sequence ID" value="CAD8490002.1"/>
    <property type="molecule type" value="Transcribed_RNA"/>
</dbReference>
<dbReference type="PANTHER" id="PTHR43008">
    <property type="entry name" value="BENZIL REDUCTASE"/>
    <property type="match status" value="1"/>
</dbReference>
<dbReference type="SUPFAM" id="SSF51735">
    <property type="entry name" value="NAD(P)-binding Rossmann-fold domains"/>
    <property type="match status" value="1"/>
</dbReference>
<feature type="chain" id="PRO_5031321183" evidence="3">
    <location>
        <begin position="17"/>
        <end position="311"/>
    </location>
</feature>
<dbReference type="InterPro" id="IPR036291">
    <property type="entry name" value="NAD(P)-bd_dom_sf"/>
</dbReference>
<evidence type="ECO:0000256" key="3">
    <source>
        <dbReference type="SAM" id="SignalP"/>
    </source>
</evidence>
<dbReference type="AlphaFoldDB" id="A0A7S0HJ35"/>
<dbReference type="Pfam" id="PF13561">
    <property type="entry name" value="adh_short_C2"/>
    <property type="match status" value="1"/>
</dbReference>
<protein>
    <submittedName>
        <fullName evidence="4">Uncharacterized protein</fullName>
    </submittedName>
</protein>
<feature type="signal peptide" evidence="3">
    <location>
        <begin position="1"/>
        <end position="16"/>
    </location>
</feature>
<sequence length="311" mass="33482">MRLALLSLLLPACSLAAFVAPLPRAGRARRAAVHCSAEAEAATVAIITGGSGGIGLATAHRLAEKGFDCVLAYGSNDEQAASARSELEAAHDVRVRTVRGDLTQDESRTATVAEVFRVVDEELSGKVGAFVHAAGFFADDLLSHHFVGAVESFEIYDAYQSIYPKAFVNFAEGCVTRMVDGQGKIVCVSNPGCNHMQTPRVGYDMPGQGKATMEFVVRMYARRLAERKICVNAVSPGYTDTKEWNKARLAMGQGDIELGRQRLDDKMLSRSPMKRWADADEIAQSIAFLCSEQSGLITGHTLPVDGGLHMT</sequence>
<proteinExistence type="inferred from homology"/>
<comment type="similarity">
    <text evidence="1">Belongs to the short-chain dehydrogenases/reductases (SDR) family.</text>
</comment>
<reference evidence="4" key="1">
    <citation type="submission" date="2021-01" db="EMBL/GenBank/DDBJ databases">
        <authorList>
            <person name="Corre E."/>
            <person name="Pelletier E."/>
            <person name="Niang G."/>
            <person name="Scheremetjew M."/>
            <person name="Finn R."/>
            <person name="Kale V."/>
            <person name="Holt S."/>
            <person name="Cochrane G."/>
            <person name="Meng A."/>
            <person name="Brown T."/>
            <person name="Cohen L."/>
        </authorList>
    </citation>
    <scope>NUCLEOTIDE SEQUENCE</scope>
    <source>
        <strain evidence="4">CCMP1374</strain>
    </source>
</reference>
<gene>
    <name evidence="4" type="ORF">PANT1444_LOCUS10976</name>
</gene>
<dbReference type="GO" id="GO:0050664">
    <property type="term" value="F:oxidoreductase activity, acting on NAD(P)H, oxygen as acceptor"/>
    <property type="evidence" value="ECO:0007669"/>
    <property type="project" value="TreeGrafter"/>
</dbReference>
<keyword evidence="3" id="KW-0732">Signal</keyword>
<keyword evidence="2" id="KW-0560">Oxidoreductase</keyword>
<dbReference type="Gene3D" id="3.40.50.720">
    <property type="entry name" value="NAD(P)-binding Rossmann-like Domain"/>
    <property type="match status" value="1"/>
</dbReference>